<dbReference type="InterPro" id="IPR011990">
    <property type="entry name" value="TPR-like_helical_dom_sf"/>
</dbReference>
<evidence type="ECO:0000313" key="3">
    <source>
        <dbReference type="Proteomes" id="UP001597362"/>
    </source>
</evidence>
<sequence>MLWLWIVLYILVSYAIIILCFKQTWPEKLLKMVVVTALPVVGWLMPIFFPRRLINQSDEKFADYVERQQEAHSIRNMGIHQIVGKEEELNVVSIEEALIVSEHKARRRVMIDVLKKDSMQYLDVLQQAVSNEDTETSHYAVSAIMEAKRKLVLSLQQLSVEYEENPYNEEVVKTYAEIIDGYMRSGFLDDRTMLQYRYTYLQVLDQYLLISNDLEWAFQEKIKIELKLGNYNGAEKSGQAYLQSYPYSENAYLHLLKIYYEMKSWTKLQQTLNLLKQSSVSLSNQALTVVRFWSEGA</sequence>
<dbReference type="EMBL" id="JBHUHO010000049">
    <property type="protein sequence ID" value="MFD2118071.1"/>
    <property type="molecule type" value="Genomic_DNA"/>
</dbReference>
<organism evidence="2 3">
    <name type="scientific">Paenibacillus yanchengensis</name>
    <dbReference type="NCBI Taxonomy" id="2035833"/>
    <lineage>
        <taxon>Bacteria</taxon>
        <taxon>Bacillati</taxon>
        <taxon>Bacillota</taxon>
        <taxon>Bacilli</taxon>
        <taxon>Bacillales</taxon>
        <taxon>Paenibacillaceae</taxon>
        <taxon>Paenibacillus</taxon>
    </lineage>
</organism>
<keyword evidence="1" id="KW-0812">Transmembrane</keyword>
<gene>
    <name evidence="2" type="ORF">ACFSJH_20430</name>
</gene>
<feature type="transmembrane region" description="Helical" evidence="1">
    <location>
        <begin position="29"/>
        <end position="49"/>
    </location>
</feature>
<proteinExistence type="predicted"/>
<dbReference type="SUPFAM" id="SSF48452">
    <property type="entry name" value="TPR-like"/>
    <property type="match status" value="1"/>
</dbReference>
<keyword evidence="3" id="KW-1185">Reference proteome</keyword>
<evidence type="ECO:0000256" key="1">
    <source>
        <dbReference type="SAM" id="Phobius"/>
    </source>
</evidence>
<reference evidence="3" key="1">
    <citation type="journal article" date="2019" name="Int. J. Syst. Evol. Microbiol.">
        <title>The Global Catalogue of Microorganisms (GCM) 10K type strain sequencing project: providing services to taxonomists for standard genome sequencing and annotation.</title>
        <authorList>
            <consortium name="The Broad Institute Genomics Platform"/>
            <consortium name="The Broad Institute Genome Sequencing Center for Infectious Disease"/>
            <person name="Wu L."/>
            <person name="Ma J."/>
        </authorList>
    </citation>
    <scope>NUCLEOTIDE SEQUENCE [LARGE SCALE GENOMIC DNA]</scope>
    <source>
        <strain evidence="3">GH52</strain>
    </source>
</reference>
<dbReference type="RefSeq" id="WP_377775626.1">
    <property type="nucleotide sequence ID" value="NZ_JBHUHO010000049.1"/>
</dbReference>
<keyword evidence="1" id="KW-0472">Membrane</keyword>
<protein>
    <submittedName>
        <fullName evidence="2">Tetratricopeptide repeat protein</fullName>
    </submittedName>
</protein>
<accession>A0ABW4YQZ2</accession>
<name>A0ABW4YQZ2_9BACL</name>
<evidence type="ECO:0000313" key="2">
    <source>
        <dbReference type="EMBL" id="MFD2118071.1"/>
    </source>
</evidence>
<comment type="caution">
    <text evidence="2">The sequence shown here is derived from an EMBL/GenBank/DDBJ whole genome shotgun (WGS) entry which is preliminary data.</text>
</comment>
<dbReference type="Proteomes" id="UP001597362">
    <property type="component" value="Unassembled WGS sequence"/>
</dbReference>
<keyword evidence="1" id="KW-1133">Transmembrane helix</keyword>
<feature type="transmembrane region" description="Helical" evidence="1">
    <location>
        <begin position="6"/>
        <end position="22"/>
    </location>
</feature>